<comment type="function">
    <text evidence="12">Part of a membrane-bound complex that couples electron transfer with translocation of ions across the membrane.</text>
</comment>
<feature type="region of interest" description="Hydrophobic" evidence="12">
    <location>
        <begin position="1"/>
        <end position="24"/>
    </location>
</feature>
<accession>A0A7X4RWX8</accession>
<evidence type="ECO:0000256" key="9">
    <source>
        <dbReference type="ARBA" id="ARBA00023004"/>
    </source>
</evidence>
<name>A0A7X4RWX8_9VIBR</name>
<feature type="binding site" evidence="12 13">
    <location>
        <position position="119"/>
    </location>
    <ligand>
        <name>[4Fe-4S] cluster</name>
        <dbReference type="ChEBI" id="CHEBI:49883"/>
        <label>3</label>
    </ligand>
</feature>
<evidence type="ECO:0000256" key="3">
    <source>
        <dbReference type="ARBA" id="ARBA00022485"/>
    </source>
</evidence>
<comment type="cofactor">
    <cofactor evidence="12 13">
        <name>[4Fe-4S] cluster</name>
        <dbReference type="ChEBI" id="CHEBI:49883"/>
    </cofactor>
    <text evidence="12 13">Binds 3 [4Fe-4S] clusters.</text>
</comment>
<comment type="caution">
    <text evidence="16">The sequence shown here is derived from an EMBL/GenBank/DDBJ whole genome shotgun (WGS) entry which is preliminary data.</text>
</comment>
<dbReference type="PROSITE" id="PS00198">
    <property type="entry name" value="4FE4S_FER_1"/>
    <property type="match status" value="2"/>
</dbReference>
<keyword evidence="5 12" id="KW-0479">Metal-binding</keyword>
<keyword evidence="3 12" id="KW-0004">4Fe-4S</keyword>
<dbReference type="PANTHER" id="PTHR42859:SF3">
    <property type="entry name" value="ION-TRANSLOCATING OXIDOREDUCTASE COMPLEX SUBUNIT B"/>
    <property type="match status" value="1"/>
</dbReference>
<evidence type="ECO:0000256" key="4">
    <source>
        <dbReference type="ARBA" id="ARBA00022519"/>
    </source>
</evidence>
<sequence length="176" mass="18362">MVISALVFFVLLGAILGALLGVAAKYFHVDSNPLVDQVEGLLPGGQCGQCGEAGCRQAAEKMVSGELGPDCCPPGGASLAVTVADLLGVSVEVSDEDKEYVAVIEEAQCSGCHRCVKACPFDAIVGAPKQLHTVLKDVCTGCELCAKSCPQHCLDMAEVEPDAKHWYWPKPTSDAA</sequence>
<feature type="binding site" evidence="12 13">
    <location>
        <position position="142"/>
    </location>
    <ligand>
        <name>[4Fe-4S] cluster</name>
        <dbReference type="ChEBI" id="CHEBI:49883"/>
        <label>3</label>
    </ligand>
</feature>
<organism evidence="16 17">
    <name type="scientific">Vibrio eleionomae</name>
    <dbReference type="NCBI Taxonomy" id="2653505"/>
    <lineage>
        <taxon>Bacteria</taxon>
        <taxon>Pseudomonadati</taxon>
        <taxon>Pseudomonadota</taxon>
        <taxon>Gammaproteobacteria</taxon>
        <taxon>Vibrionales</taxon>
        <taxon>Vibrionaceae</taxon>
        <taxon>Vibrio</taxon>
    </lineage>
</organism>
<dbReference type="InterPro" id="IPR007202">
    <property type="entry name" value="4Fe-4S_dom"/>
</dbReference>
<dbReference type="GO" id="GO:0046872">
    <property type="term" value="F:metal ion binding"/>
    <property type="evidence" value="ECO:0007669"/>
    <property type="project" value="UniProtKB-KW"/>
</dbReference>
<dbReference type="AlphaFoldDB" id="A0A7X4RWX8"/>
<keyword evidence="1 12" id="KW-0813">Transport</keyword>
<comment type="caution">
    <text evidence="12">Lacks conserved residue(s) required for the propagation of feature annotation.</text>
</comment>
<protein>
    <recommendedName>
        <fullName evidence="12">Ion-translocating oxidoreductase complex subunit B</fullName>
        <ecNumber evidence="12">7.-.-.-</ecNumber>
    </recommendedName>
    <alternativeName>
        <fullName evidence="12">Rnf electron transport complex subunit B</fullName>
    </alternativeName>
</protein>
<dbReference type="EC" id="7.-.-.-" evidence="12"/>
<evidence type="ECO:0000256" key="5">
    <source>
        <dbReference type="ARBA" id="ARBA00022723"/>
    </source>
</evidence>
<evidence type="ECO:0000313" key="16">
    <source>
        <dbReference type="EMBL" id="MZI95827.1"/>
    </source>
</evidence>
<dbReference type="InterPro" id="IPR016463">
    <property type="entry name" value="RnfB/RsxB_Proteobac"/>
</dbReference>
<feature type="domain" description="4Fe-4S" evidence="15">
    <location>
        <begin position="30"/>
        <end position="89"/>
    </location>
</feature>
<dbReference type="Gene3D" id="3.30.70.20">
    <property type="match status" value="1"/>
</dbReference>
<evidence type="ECO:0000259" key="15">
    <source>
        <dbReference type="PROSITE" id="PS51656"/>
    </source>
</evidence>
<dbReference type="PROSITE" id="PS51656">
    <property type="entry name" value="4FE4S"/>
    <property type="match status" value="1"/>
</dbReference>
<dbReference type="InterPro" id="IPR050294">
    <property type="entry name" value="RnfB_subfamily"/>
</dbReference>
<dbReference type="GO" id="GO:0051539">
    <property type="term" value="F:4 iron, 4 sulfur cluster binding"/>
    <property type="evidence" value="ECO:0007669"/>
    <property type="project" value="UniProtKB-UniRule"/>
</dbReference>
<dbReference type="Gene3D" id="1.10.15.40">
    <property type="entry name" value="Electron transport complex subunit B, putative Fe-S cluster"/>
    <property type="match status" value="1"/>
</dbReference>
<feature type="binding site" evidence="12 13">
    <location>
        <position position="55"/>
    </location>
    <ligand>
        <name>[4Fe-4S] cluster</name>
        <dbReference type="ChEBI" id="CHEBI:49883"/>
        <label>1</label>
    </ligand>
</feature>
<evidence type="ECO:0000256" key="11">
    <source>
        <dbReference type="ARBA" id="ARBA00023136"/>
    </source>
</evidence>
<evidence type="ECO:0000256" key="8">
    <source>
        <dbReference type="ARBA" id="ARBA00022982"/>
    </source>
</evidence>
<feature type="binding site" evidence="12 13">
    <location>
        <position position="149"/>
    </location>
    <ligand>
        <name>[4Fe-4S] cluster</name>
        <dbReference type="ChEBI" id="CHEBI:49883"/>
        <label>2</label>
    </ligand>
</feature>
<dbReference type="InterPro" id="IPR010207">
    <property type="entry name" value="Elect_transpt_cplx_RnfB/RsxB"/>
</dbReference>
<feature type="binding site" evidence="12 13">
    <location>
        <position position="112"/>
    </location>
    <ligand>
        <name>[4Fe-4S] cluster</name>
        <dbReference type="ChEBI" id="CHEBI:49883"/>
        <label>2</label>
    </ligand>
</feature>
<dbReference type="HAMAP" id="MF_00463">
    <property type="entry name" value="RsxB_RnfB"/>
    <property type="match status" value="1"/>
</dbReference>
<evidence type="ECO:0000256" key="13">
    <source>
        <dbReference type="PIRSR" id="PIRSR005784-1"/>
    </source>
</evidence>
<dbReference type="Pfam" id="PF04060">
    <property type="entry name" value="FeS"/>
    <property type="match status" value="1"/>
</dbReference>
<proteinExistence type="inferred from homology"/>
<comment type="subunit">
    <text evidence="12">The complex is composed of six subunits: RnfA, RnfB, RnfC, RnfD, RnfE and RnfG.</text>
</comment>
<evidence type="ECO:0000256" key="6">
    <source>
        <dbReference type="ARBA" id="ARBA00022737"/>
    </source>
</evidence>
<dbReference type="InterPro" id="IPR017896">
    <property type="entry name" value="4Fe4S_Fe-S-bd"/>
</dbReference>
<comment type="subcellular location">
    <subcellularLocation>
        <location evidence="12">Cell inner membrane</location>
    </subcellularLocation>
</comment>
<feature type="binding site" evidence="12 13">
    <location>
        <position position="109"/>
    </location>
    <ligand>
        <name>[4Fe-4S] cluster</name>
        <dbReference type="ChEBI" id="CHEBI:49883"/>
        <label>2</label>
    </ligand>
</feature>
<dbReference type="Proteomes" id="UP000462621">
    <property type="component" value="Unassembled WGS sequence"/>
</dbReference>
<dbReference type="GO" id="GO:0009055">
    <property type="term" value="F:electron transfer activity"/>
    <property type="evidence" value="ECO:0007669"/>
    <property type="project" value="InterPro"/>
</dbReference>
<dbReference type="NCBIfam" id="TIGR01944">
    <property type="entry name" value="rnfB"/>
    <property type="match status" value="1"/>
</dbReference>
<dbReference type="EMBL" id="WEKT01000073">
    <property type="protein sequence ID" value="MZI95827.1"/>
    <property type="molecule type" value="Genomic_DNA"/>
</dbReference>
<dbReference type="PROSITE" id="PS51379">
    <property type="entry name" value="4FE4S_FER_2"/>
    <property type="match status" value="2"/>
</dbReference>
<keyword evidence="9 12" id="KW-0408">Iron</keyword>
<feature type="binding site" evidence="12 13">
    <location>
        <position position="47"/>
    </location>
    <ligand>
        <name>[4Fe-4S] cluster</name>
        <dbReference type="ChEBI" id="CHEBI:49883"/>
        <label>1</label>
    </ligand>
</feature>
<keyword evidence="11 12" id="KW-0472">Membrane</keyword>
<evidence type="ECO:0000256" key="10">
    <source>
        <dbReference type="ARBA" id="ARBA00023014"/>
    </source>
</evidence>
<keyword evidence="2 12" id="KW-1003">Cell membrane</keyword>
<evidence type="ECO:0000256" key="7">
    <source>
        <dbReference type="ARBA" id="ARBA00022967"/>
    </source>
</evidence>
<dbReference type="PIRSF" id="PIRSF005784">
    <property type="entry name" value="Elect_transpt_RnfB"/>
    <property type="match status" value="1"/>
</dbReference>
<evidence type="ECO:0000256" key="2">
    <source>
        <dbReference type="ARBA" id="ARBA00022475"/>
    </source>
</evidence>
<dbReference type="GO" id="GO:0022900">
    <property type="term" value="P:electron transport chain"/>
    <property type="evidence" value="ECO:0007669"/>
    <property type="project" value="UniProtKB-UniRule"/>
</dbReference>
<reference evidence="16 17" key="1">
    <citation type="submission" date="2019-10" db="EMBL/GenBank/DDBJ databases">
        <title>Vibrio sp. nov. isolated from a shrimp pond.</title>
        <authorList>
            <person name="Gomez-Gil B."/>
            <person name="Enciso-Ibarra J."/>
            <person name="Enciso-Ibarra K."/>
            <person name="Bolan-Mejia C."/>
        </authorList>
    </citation>
    <scope>NUCLEOTIDE SEQUENCE [LARGE SCALE GENOMIC DNA]</scope>
    <source>
        <strain evidence="16 17">CAIM 722</strain>
    </source>
</reference>
<gene>
    <name evidence="12" type="primary">rnfB</name>
    <name evidence="16" type="ORF">F9817_21820</name>
</gene>
<evidence type="ECO:0000256" key="1">
    <source>
        <dbReference type="ARBA" id="ARBA00022448"/>
    </source>
</evidence>
<feature type="binding site" evidence="12 13">
    <location>
        <position position="50"/>
    </location>
    <ligand>
        <name>[4Fe-4S] cluster</name>
        <dbReference type="ChEBI" id="CHEBI:49883"/>
        <label>1</label>
    </ligand>
</feature>
<comment type="similarity">
    <text evidence="12">Belongs to the 4Fe4S bacterial-type ferredoxin family. RnfB subfamily.</text>
</comment>
<dbReference type="GO" id="GO:0005886">
    <property type="term" value="C:plasma membrane"/>
    <property type="evidence" value="ECO:0007669"/>
    <property type="project" value="UniProtKB-SubCell"/>
</dbReference>
<feature type="domain" description="4Fe-4S ferredoxin-type" evidence="14">
    <location>
        <begin position="130"/>
        <end position="159"/>
    </location>
</feature>
<keyword evidence="10 12" id="KW-0411">Iron-sulfur</keyword>
<evidence type="ECO:0000256" key="12">
    <source>
        <dbReference type="HAMAP-Rule" id="MF_00463"/>
    </source>
</evidence>
<feature type="binding site" evidence="12 13">
    <location>
        <position position="115"/>
    </location>
    <ligand>
        <name>[4Fe-4S] cluster</name>
        <dbReference type="ChEBI" id="CHEBI:49883"/>
        <label>2</label>
    </ligand>
</feature>
<feature type="binding site" evidence="12 13">
    <location>
        <position position="72"/>
    </location>
    <ligand>
        <name>[4Fe-4S] cluster</name>
        <dbReference type="ChEBI" id="CHEBI:49883"/>
        <label>1</label>
    </ligand>
</feature>
<dbReference type="PANTHER" id="PTHR42859">
    <property type="entry name" value="OXIDOREDUCTASE"/>
    <property type="match status" value="1"/>
</dbReference>
<dbReference type="InterPro" id="IPR017900">
    <property type="entry name" value="4Fe4S_Fe_S_CS"/>
</dbReference>
<keyword evidence="17" id="KW-1185">Reference proteome</keyword>
<feature type="domain" description="4Fe-4S ferredoxin-type" evidence="14">
    <location>
        <begin position="100"/>
        <end position="129"/>
    </location>
</feature>
<keyword evidence="6 12" id="KW-0677">Repeat</keyword>
<keyword evidence="8 12" id="KW-0249">Electron transport</keyword>
<feature type="binding site" evidence="12 13">
    <location>
        <position position="145"/>
    </location>
    <ligand>
        <name>[4Fe-4S] cluster</name>
        <dbReference type="ChEBI" id="CHEBI:49883"/>
        <label>3</label>
    </ligand>
</feature>
<dbReference type="SUPFAM" id="SSF54862">
    <property type="entry name" value="4Fe-4S ferredoxins"/>
    <property type="match status" value="1"/>
</dbReference>
<feature type="binding site" evidence="12 13">
    <location>
        <position position="139"/>
    </location>
    <ligand>
        <name>[4Fe-4S] cluster</name>
        <dbReference type="ChEBI" id="CHEBI:49883"/>
        <label>3</label>
    </ligand>
</feature>
<keyword evidence="7 12" id="KW-1278">Translocase</keyword>
<evidence type="ECO:0000313" key="17">
    <source>
        <dbReference type="Proteomes" id="UP000462621"/>
    </source>
</evidence>
<keyword evidence="4 12" id="KW-0997">Cell inner membrane</keyword>
<evidence type="ECO:0000259" key="14">
    <source>
        <dbReference type="PROSITE" id="PS51379"/>
    </source>
</evidence>
<dbReference type="Pfam" id="PF14697">
    <property type="entry name" value="Fer4_21"/>
    <property type="match status" value="1"/>
</dbReference>